<gene>
    <name evidence="1" type="ORF">FHR82_007384</name>
</gene>
<keyword evidence="2" id="KW-1185">Reference proteome</keyword>
<name>A0A7W7QCP1_9PSEU</name>
<organism evidence="1 2">
    <name type="scientific">Actinophytocola algeriensis</name>
    <dbReference type="NCBI Taxonomy" id="1768010"/>
    <lineage>
        <taxon>Bacteria</taxon>
        <taxon>Bacillati</taxon>
        <taxon>Actinomycetota</taxon>
        <taxon>Actinomycetes</taxon>
        <taxon>Pseudonocardiales</taxon>
        <taxon>Pseudonocardiaceae</taxon>
    </lineage>
</organism>
<dbReference type="Proteomes" id="UP000520767">
    <property type="component" value="Unassembled WGS sequence"/>
</dbReference>
<dbReference type="EMBL" id="JACHJQ010000009">
    <property type="protein sequence ID" value="MBB4911124.1"/>
    <property type="molecule type" value="Genomic_DNA"/>
</dbReference>
<sequence>MAFHCARRDLVRLRDFFRFGTATYLPRFP</sequence>
<evidence type="ECO:0000313" key="1">
    <source>
        <dbReference type="EMBL" id="MBB4911124.1"/>
    </source>
</evidence>
<reference evidence="1 2" key="1">
    <citation type="submission" date="2020-08" db="EMBL/GenBank/DDBJ databases">
        <title>Genomic Encyclopedia of Type Strains, Phase III (KMG-III): the genomes of soil and plant-associated and newly described type strains.</title>
        <authorList>
            <person name="Whitman W."/>
        </authorList>
    </citation>
    <scope>NUCLEOTIDE SEQUENCE [LARGE SCALE GENOMIC DNA]</scope>
    <source>
        <strain evidence="1 2">CECT 8960</strain>
    </source>
</reference>
<protein>
    <submittedName>
        <fullName evidence="1">Uncharacterized protein</fullName>
    </submittedName>
</protein>
<accession>A0A7W7QCP1</accession>
<proteinExistence type="predicted"/>
<comment type="caution">
    <text evidence="1">The sequence shown here is derived from an EMBL/GenBank/DDBJ whole genome shotgun (WGS) entry which is preliminary data.</text>
</comment>
<dbReference type="AlphaFoldDB" id="A0A7W7QCP1"/>
<evidence type="ECO:0000313" key="2">
    <source>
        <dbReference type="Proteomes" id="UP000520767"/>
    </source>
</evidence>